<dbReference type="CDD" id="cd03801">
    <property type="entry name" value="GT4_PimA-like"/>
    <property type="match status" value="1"/>
</dbReference>
<organism evidence="2 3">
    <name type="scientific">Polaribacter butkevichii</name>
    <dbReference type="NCBI Taxonomy" id="218490"/>
    <lineage>
        <taxon>Bacteria</taxon>
        <taxon>Pseudomonadati</taxon>
        <taxon>Bacteroidota</taxon>
        <taxon>Flavobacteriia</taxon>
        <taxon>Flavobacteriales</taxon>
        <taxon>Flavobacteriaceae</taxon>
    </lineage>
</organism>
<proteinExistence type="predicted"/>
<protein>
    <submittedName>
        <fullName evidence="2">Glycosyl transferase family 1</fullName>
    </submittedName>
</protein>
<dbReference type="PANTHER" id="PTHR12526">
    <property type="entry name" value="GLYCOSYLTRANSFERASE"/>
    <property type="match status" value="1"/>
</dbReference>
<dbReference type="Gene3D" id="3.40.50.2000">
    <property type="entry name" value="Glycogen Phosphorylase B"/>
    <property type="match status" value="2"/>
</dbReference>
<dbReference type="RefSeq" id="WP_245893496.1">
    <property type="nucleotide sequence ID" value="NZ_CP150661.1"/>
</dbReference>
<evidence type="ECO:0000313" key="2">
    <source>
        <dbReference type="EMBL" id="PQJ73079.1"/>
    </source>
</evidence>
<keyword evidence="3" id="KW-1185">Reference proteome</keyword>
<evidence type="ECO:0000259" key="1">
    <source>
        <dbReference type="Pfam" id="PF00534"/>
    </source>
</evidence>
<comment type="caution">
    <text evidence="2">The sequence shown here is derived from an EMBL/GenBank/DDBJ whole genome shotgun (WGS) entry which is preliminary data.</text>
</comment>
<dbReference type="Pfam" id="PF00534">
    <property type="entry name" value="Glycos_transf_1"/>
    <property type="match status" value="1"/>
</dbReference>
<dbReference type="EMBL" id="MSCK01000001">
    <property type="protein sequence ID" value="PQJ73079.1"/>
    <property type="molecule type" value="Genomic_DNA"/>
</dbReference>
<keyword evidence="2" id="KW-0808">Transferase</keyword>
<name>A0A2P6CDU3_9FLAO</name>
<dbReference type="Proteomes" id="UP000247345">
    <property type="component" value="Unassembled WGS sequence"/>
</dbReference>
<feature type="domain" description="Glycosyl transferase family 1" evidence="1">
    <location>
        <begin position="171"/>
        <end position="340"/>
    </location>
</feature>
<accession>A0A2P6CDU3</accession>
<dbReference type="GO" id="GO:0016757">
    <property type="term" value="F:glycosyltransferase activity"/>
    <property type="evidence" value="ECO:0007669"/>
    <property type="project" value="InterPro"/>
</dbReference>
<sequence length="368" mass="42011">MIKKIVFLLHLPPPVHGSSMVGQFIKESNLINTRFETKYIDLGTSKTIDEIGKNPFGKILRYLSIVFQSFKQLLVYKPDLIYLAITAKGFGFYKDVVIVFLVKCFRIPLVLHFHNKGVHTKQDKKFDDFLYRKVFKNTKVILLSKYLYYDIKKYVNESDVYYCANGIPAIEKDIVSKSIKNEIPKLLFLSNLIESKGVIVLLKALKILATKSVDFTCNFVGGEGDISKDIFTEKVKELQLEKQVFYLGKKYNSDKTIIFNNSDIFVLPSYNDCFPLVLLEASQFGLPMVATLEGAIPEIIEDGINGFLVTQKNVEDLAEKLEVLISNSALRNSMGMAAKQKYEQSYTLKQFENNLLNILKSIDKKKKV</sequence>
<dbReference type="SUPFAM" id="SSF53756">
    <property type="entry name" value="UDP-Glycosyltransferase/glycogen phosphorylase"/>
    <property type="match status" value="1"/>
</dbReference>
<dbReference type="AlphaFoldDB" id="A0A2P6CDU3"/>
<reference evidence="2 3" key="1">
    <citation type="submission" date="2016-12" db="EMBL/GenBank/DDBJ databases">
        <title>Trade-off between light-utilization and light-protection in marine flavobacteria.</title>
        <authorList>
            <person name="Kumagai Y."/>
            <person name="Yoshizawa S."/>
            <person name="Kogure K."/>
            <person name="Iwasaki W."/>
        </authorList>
    </citation>
    <scope>NUCLEOTIDE SEQUENCE [LARGE SCALE GENOMIC DNA]</scope>
    <source>
        <strain evidence="2 3">KCTC 12100</strain>
    </source>
</reference>
<dbReference type="InterPro" id="IPR001296">
    <property type="entry name" value="Glyco_trans_1"/>
</dbReference>
<gene>
    <name evidence="2" type="ORF">BTO14_07325</name>
</gene>
<evidence type="ECO:0000313" key="3">
    <source>
        <dbReference type="Proteomes" id="UP000247345"/>
    </source>
</evidence>